<organism evidence="1 2">
    <name type="scientific">Variovorax robiniae</name>
    <dbReference type="NCBI Taxonomy" id="1836199"/>
    <lineage>
        <taxon>Bacteria</taxon>
        <taxon>Pseudomonadati</taxon>
        <taxon>Pseudomonadota</taxon>
        <taxon>Betaproteobacteria</taxon>
        <taxon>Burkholderiales</taxon>
        <taxon>Comamonadaceae</taxon>
        <taxon>Variovorax</taxon>
    </lineage>
</organism>
<keyword evidence="2" id="KW-1185">Reference proteome</keyword>
<reference evidence="1 2" key="1">
    <citation type="submission" date="2024-03" db="EMBL/GenBank/DDBJ databases">
        <title>Novel species of the genus Variovorax.</title>
        <authorList>
            <person name="Liu Q."/>
            <person name="Xin Y.-H."/>
        </authorList>
    </citation>
    <scope>NUCLEOTIDE SEQUENCE [LARGE SCALE GENOMIC DNA]</scope>
    <source>
        <strain evidence="1 2">KACC 18901</strain>
    </source>
</reference>
<dbReference type="EMBL" id="JBBKZS010000047">
    <property type="protein sequence ID" value="MEJ8859978.1"/>
    <property type="molecule type" value="Genomic_DNA"/>
</dbReference>
<accession>A0ABU8XJH2</accession>
<comment type="caution">
    <text evidence="1">The sequence shown here is derived from an EMBL/GenBank/DDBJ whole genome shotgun (WGS) entry which is preliminary data.</text>
</comment>
<sequence length="216" mass="25020">MASDLQNYLERAADNPGSKSSFWEKILMYQRKTPQRIRESLCEAIFDRDFINQLRSLFYDETHLSLNEIHRRKWISVHALNSGEIDTERDALIGWWRERNIPTIYATSKQAIDNAPNNNLLVVRLENPSSDDLLDLQLGLWMFPPAGAPPFRYEWDTWRDGLYFSVPLQFAILREVDFYGATTISGPPDLIERVKLSATHGDYFWSDGPLLVPNQG</sequence>
<name>A0ABU8XJH2_9BURK</name>
<dbReference type="RefSeq" id="WP_340340010.1">
    <property type="nucleotide sequence ID" value="NZ_JBBKZS010000047.1"/>
</dbReference>
<gene>
    <name evidence="1" type="ORF">WKW79_35900</name>
</gene>
<evidence type="ECO:0000313" key="2">
    <source>
        <dbReference type="Proteomes" id="UP001367030"/>
    </source>
</evidence>
<dbReference type="Proteomes" id="UP001367030">
    <property type="component" value="Unassembled WGS sequence"/>
</dbReference>
<protein>
    <recommendedName>
        <fullName evidence="3">Immunity protein 52 domain-containing protein</fullName>
    </recommendedName>
</protein>
<proteinExistence type="predicted"/>
<evidence type="ECO:0000313" key="1">
    <source>
        <dbReference type="EMBL" id="MEJ8859978.1"/>
    </source>
</evidence>
<evidence type="ECO:0008006" key="3">
    <source>
        <dbReference type="Google" id="ProtNLM"/>
    </source>
</evidence>